<gene>
    <name evidence="7" type="ORF">GCM10023168_00540</name>
</gene>
<dbReference type="InterPro" id="IPR017853">
    <property type="entry name" value="GH"/>
</dbReference>
<evidence type="ECO:0000256" key="5">
    <source>
        <dbReference type="ARBA" id="ARBA00023295"/>
    </source>
</evidence>
<dbReference type="EC" id="3.2.1.52" evidence="3"/>
<evidence type="ECO:0000313" key="7">
    <source>
        <dbReference type="EMBL" id="GAA4396552.1"/>
    </source>
</evidence>
<comment type="catalytic activity">
    <reaction evidence="1">
        <text>Hydrolysis of terminal non-reducing N-acetyl-D-hexosamine residues in N-acetyl-beta-D-hexosaminides.</text>
        <dbReference type="EC" id="3.2.1.52"/>
    </reaction>
</comment>
<dbReference type="Gene3D" id="3.20.20.300">
    <property type="entry name" value="Glycoside hydrolase, family 3, N-terminal domain"/>
    <property type="match status" value="1"/>
</dbReference>
<feature type="domain" description="Glycoside hydrolase family 3 N-terminal" evidence="6">
    <location>
        <begin position="12"/>
        <end position="318"/>
    </location>
</feature>
<keyword evidence="5" id="KW-0326">Glycosidase</keyword>
<evidence type="ECO:0000256" key="4">
    <source>
        <dbReference type="ARBA" id="ARBA00022801"/>
    </source>
</evidence>
<evidence type="ECO:0000256" key="2">
    <source>
        <dbReference type="ARBA" id="ARBA00005336"/>
    </source>
</evidence>
<dbReference type="SUPFAM" id="SSF51445">
    <property type="entry name" value="(Trans)glycosidases"/>
    <property type="match status" value="1"/>
</dbReference>
<evidence type="ECO:0000256" key="1">
    <source>
        <dbReference type="ARBA" id="ARBA00001231"/>
    </source>
</evidence>
<dbReference type="PANTHER" id="PTHR30480">
    <property type="entry name" value="BETA-HEXOSAMINIDASE-RELATED"/>
    <property type="match status" value="1"/>
</dbReference>
<protein>
    <recommendedName>
        <fullName evidence="3">beta-N-acetylhexosaminidase</fullName>
        <ecNumber evidence="3">3.2.1.52</ecNumber>
    </recommendedName>
</protein>
<evidence type="ECO:0000313" key="8">
    <source>
        <dbReference type="Proteomes" id="UP001500945"/>
    </source>
</evidence>
<comment type="similarity">
    <text evidence="2">Belongs to the glycosyl hydrolase 3 family.</text>
</comment>
<sequence>MVGFDTNAPLESLDDLVTDAHVGNVIYLGGWDGADKVSRTSTHLRDLVSTQSTGDVGLLIAADQEGGEVHQLRGEGFTRPPSAKEQAAMEPAQLTREATGWAEELAAAGVNVNLAPVTDTVPKEIGRANGPIGRWGRQYGSTPEAVSRSATAFLAGMLEGGVEGTVKHFPGLGRVRNNTDFSSTGITDRVATADDPHLRPFADGIEAGAGLVMMASARYPRLDDDDPAMFSERIVTGLLREDLGYDGVVITDDVNAEALDAVPVGERAVRFLDAGGDIVLTGAAADADEMLEAIAAEAGSDAGFAAKVDAAVERVVTLKERMGLLPCSTTRP</sequence>
<dbReference type="EMBL" id="BAABGM010000001">
    <property type="protein sequence ID" value="GAA4396552.1"/>
    <property type="molecule type" value="Genomic_DNA"/>
</dbReference>
<evidence type="ECO:0000259" key="6">
    <source>
        <dbReference type="Pfam" id="PF00933"/>
    </source>
</evidence>
<keyword evidence="4 7" id="KW-0378">Hydrolase</keyword>
<name>A0ABP8JV87_9MICO</name>
<dbReference type="Proteomes" id="UP001500945">
    <property type="component" value="Unassembled WGS sequence"/>
</dbReference>
<dbReference type="InterPro" id="IPR050226">
    <property type="entry name" value="NagZ_Beta-hexosaminidase"/>
</dbReference>
<organism evidence="7 8">
    <name type="scientific">Fodinibacter luteus</name>
    <dbReference type="NCBI Taxonomy" id="552064"/>
    <lineage>
        <taxon>Bacteria</taxon>
        <taxon>Bacillati</taxon>
        <taxon>Actinomycetota</taxon>
        <taxon>Actinomycetes</taxon>
        <taxon>Micrococcales</taxon>
        <taxon>Intrasporangiaceae</taxon>
        <taxon>Fodinibacter (ex Wang et al. 2009)</taxon>
    </lineage>
</organism>
<dbReference type="GO" id="GO:0016787">
    <property type="term" value="F:hydrolase activity"/>
    <property type="evidence" value="ECO:0007669"/>
    <property type="project" value="UniProtKB-KW"/>
</dbReference>
<keyword evidence="8" id="KW-1185">Reference proteome</keyword>
<proteinExistence type="inferred from homology"/>
<dbReference type="InterPro" id="IPR001764">
    <property type="entry name" value="Glyco_hydro_3_N"/>
</dbReference>
<comment type="caution">
    <text evidence="7">The sequence shown here is derived from an EMBL/GenBank/DDBJ whole genome shotgun (WGS) entry which is preliminary data.</text>
</comment>
<dbReference type="PROSITE" id="PS00775">
    <property type="entry name" value="GLYCOSYL_HYDROL_F3"/>
    <property type="match status" value="1"/>
</dbReference>
<accession>A0ABP8JV87</accession>
<evidence type="ECO:0000256" key="3">
    <source>
        <dbReference type="ARBA" id="ARBA00012663"/>
    </source>
</evidence>
<dbReference type="PANTHER" id="PTHR30480:SF13">
    <property type="entry name" value="BETA-HEXOSAMINIDASE"/>
    <property type="match status" value="1"/>
</dbReference>
<dbReference type="InterPro" id="IPR036962">
    <property type="entry name" value="Glyco_hydro_3_N_sf"/>
</dbReference>
<dbReference type="Pfam" id="PF00933">
    <property type="entry name" value="Glyco_hydro_3"/>
    <property type="match status" value="1"/>
</dbReference>
<dbReference type="InterPro" id="IPR019800">
    <property type="entry name" value="Glyco_hydro_3_AS"/>
</dbReference>
<reference evidence="8" key="1">
    <citation type="journal article" date="2019" name="Int. J. Syst. Evol. Microbiol.">
        <title>The Global Catalogue of Microorganisms (GCM) 10K type strain sequencing project: providing services to taxonomists for standard genome sequencing and annotation.</title>
        <authorList>
            <consortium name="The Broad Institute Genomics Platform"/>
            <consortium name="The Broad Institute Genome Sequencing Center for Infectious Disease"/>
            <person name="Wu L."/>
            <person name="Ma J."/>
        </authorList>
    </citation>
    <scope>NUCLEOTIDE SEQUENCE [LARGE SCALE GENOMIC DNA]</scope>
    <source>
        <strain evidence="8">JCM 17809</strain>
    </source>
</reference>